<dbReference type="GO" id="GO:0003682">
    <property type="term" value="F:chromatin binding"/>
    <property type="evidence" value="ECO:0007669"/>
    <property type="project" value="TreeGrafter"/>
</dbReference>
<feature type="region of interest" description="Disordered" evidence="1">
    <location>
        <begin position="1058"/>
        <end position="1084"/>
    </location>
</feature>
<dbReference type="PANTHER" id="PTHR16112">
    <property type="entry name" value="METHYL-CPG BINDING PROTEIN, DROSOPHILA"/>
    <property type="match status" value="1"/>
</dbReference>
<feature type="domain" description="MBD" evidence="2">
    <location>
        <begin position="215"/>
        <end position="285"/>
    </location>
</feature>
<evidence type="ECO:0000313" key="3">
    <source>
        <dbReference type="Proteomes" id="UP000504635"/>
    </source>
</evidence>
<evidence type="ECO:0000259" key="2">
    <source>
        <dbReference type="PROSITE" id="PS50982"/>
    </source>
</evidence>
<dbReference type="GO" id="GO:0005634">
    <property type="term" value="C:nucleus"/>
    <property type="evidence" value="ECO:0007669"/>
    <property type="project" value="TreeGrafter"/>
</dbReference>
<evidence type="ECO:0000256" key="1">
    <source>
        <dbReference type="SAM" id="MobiDB-lite"/>
    </source>
</evidence>
<feature type="region of interest" description="Disordered" evidence="1">
    <location>
        <begin position="982"/>
        <end position="1016"/>
    </location>
</feature>
<feature type="compositionally biased region" description="Polar residues" evidence="1">
    <location>
        <begin position="791"/>
        <end position="802"/>
    </location>
</feature>
<dbReference type="RefSeq" id="XP_030753958.1">
    <property type="nucleotide sequence ID" value="XM_030898098.1"/>
</dbReference>
<feature type="compositionally biased region" description="Low complexity" evidence="1">
    <location>
        <begin position="1690"/>
        <end position="1705"/>
    </location>
</feature>
<reference evidence="4" key="1">
    <citation type="submission" date="2025-08" db="UniProtKB">
        <authorList>
            <consortium name="RefSeq"/>
        </authorList>
    </citation>
    <scope>IDENTIFICATION</scope>
    <source>
        <tissue evidence="4">Gonads</tissue>
    </source>
</reference>
<dbReference type="InterPro" id="IPR016177">
    <property type="entry name" value="DNA-bd_dom_sf"/>
</dbReference>
<feature type="compositionally biased region" description="Polar residues" evidence="1">
    <location>
        <begin position="1707"/>
        <end position="1716"/>
    </location>
</feature>
<organism evidence="3 4">
    <name type="scientific">Sitophilus oryzae</name>
    <name type="common">Rice weevil</name>
    <name type="synonym">Curculio oryzae</name>
    <dbReference type="NCBI Taxonomy" id="7048"/>
    <lineage>
        <taxon>Eukaryota</taxon>
        <taxon>Metazoa</taxon>
        <taxon>Ecdysozoa</taxon>
        <taxon>Arthropoda</taxon>
        <taxon>Hexapoda</taxon>
        <taxon>Insecta</taxon>
        <taxon>Pterygota</taxon>
        <taxon>Neoptera</taxon>
        <taxon>Endopterygota</taxon>
        <taxon>Coleoptera</taxon>
        <taxon>Polyphaga</taxon>
        <taxon>Cucujiformia</taxon>
        <taxon>Curculionidae</taxon>
        <taxon>Dryophthorinae</taxon>
        <taxon>Sitophilus</taxon>
    </lineage>
</organism>
<dbReference type="GeneID" id="115880805"/>
<feature type="region of interest" description="Disordered" evidence="1">
    <location>
        <begin position="1631"/>
        <end position="1651"/>
    </location>
</feature>
<feature type="region of interest" description="Disordered" evidence="1">
    <location>
        <begin position="836"/>
        <end position="943"/>
    </location>
</feature>
<dbReference type="InterPro" id="IPR001739">
    <property type="entry name" value="Methyl_CpG_DNA-bd"/>
</dbReference>
<dbReference type="PANTHER" id="PTHR16112:SF16">
    <property type="entry name" value="SIX-BANDED, ISOFORM H"/>
    <property type="match status" value="1"/>
</dbReference>
<evidence type="ECO:0000313" key="4">
    <source>
        <dbReference type="RefSeq" id="XP_030753958.1"/>
    </source>
</evidence>
<dbReference type="SMART" id="SM00391">
    <property type="entry name" value="MBD"/>
    <property type="match status" value="1"/>
</dbReference>
<feature type="compositionally biased region" description="Polar residues" evidence="1">
    <location>
        <begin position="837"/>
        <end position="858"/>
    </location>
</feature>
<keyword evidence="3" id="KW-1185">Reference proteome</keyword>
<dbReference type="GO" id="GO:0003677">
    <property type="term" value="F:DNA binding"/>
    <property type="evidence" value="ECO:0007669"/>
    <property type="project" value="InterPro"/>
</dbReference>
<protein>
    <submittedName>
        <fullName evidence="4">Uncharacterized protein LOC115880805 isoform X2</fullName>
    </submittedName>
</protein>
<accession>A0A6J2XR16</accession>
<dbReference type="SUPFAM" id="SSF54171">
    <property type="entry name" value="DNA-binding domain"/>
    <property type="match status" value="1"/>
</dbReference>
<feature type="compositionally biased region" description="Polar residues" evidence="1">
    <location>
        <begin position="870"/>
        <end position="888"/>
    </location>
</feature>
<proteinExistence type="predicted"/>
<sequence>MATKPDLSSGAGVQNVVVYVSNDNFGQTYAVEQQNVPQSGNVHSSRYTSAGNAVATIDHAKSFNEKQQIFTSSGHIINSAPGSYITNVLPQNGITLNNITYQNGGIVKNTDILSCERQQAGPAPLQNVKQHDCDNQERYSDSYVTIVGSDVPTQSVRCDSVRSETAESSCSSLSSVDEGMIVVQNRSPNMVVYDPSVSVRPGGVVVVGPPPVPQHASSNTMVVTVPYGWKRLLNNGSVVYISPSNTALSSLEQVKEYLLTSGTCKCGLECHFKYENVFNFDPKISGKPWVLMPDTNTGDLTKLCNHKRKLMAMASMDCKPNDAESKMRKDFTVKHKKRKVGVPYSGGVPVPEIYSQREKVLFNEQGFVKDVSHSQQVWPPNPEVSGRLQGFVDNQHNQIIRCQNQFGGRIMGNTSMVLSENAMIAPQPNVSNNMPGQQMQANQPIPYNNGPNMPLHSHQIIGPNGEVINVQQIQHGPNGMLQQGPNQPMHGQNILHTSHQQQPQGRFFVNAQPTEHSGPGRPNMQMVSCNINQQMKPVDFPQRLSQHHIYNNPQSPYQGDPIKSRHFGQVINTPRPQGLNQNQMIANASLQIQQQQIQQQQKLQWHSKMQQNMNHQQMNQMPLPPQNLQNSQNPNVYERVPPLHQHAPNTVWHEEMRRKKAKLNKGVKNRQYHMIENCQVNSNPNHCPNIDVRQIPSDNNRPIIINQLQQHNQTLSSPSFIEDPSGYLAQQTALLNNTINRQTGAINSGYVCNSPNTPVQGVQQNVIAISNSLANEVPLPSNINMAGIKSPQMSRGNQSVNVTKHKHSTTVQQQNNQISQVQIQHQNIADSSLVHDQPTQYTQPCQGCVSDTNTYSHNQKSKSRSRSDSEPSTPNSCTTSDDPVTSSVYLEKHSNQSSPDTRPIQGGTVSTSNVSPLDGNSSDPPTPNTPHSQGTPPYRSMEFSQNSNINFNVSVQSPHGPVVEIVSQSRENYIQQLQHQMVKSDQNNQYSNPNCSQPNQSKHEQGGSSYSHSNSSVQKMSERCYVSNVVTTMASGRTSGCNTITSVLAGRTNTATVSINSPSNSSGSNTPTSNPSFTFQSQPSSISVSKSPLEMVQSVVSSIQVPHSHQQNVTVSISQASPQVSPQIIKHSPTGLPPGHILVSSNGQLIMASAGNGPSNVMAPPPPKVVNNQSPMPPISVSPMITNVTASVTQVIPAVAQQVLGQQTVLVNALSTPFVIQPGVTMTMDGMTVGQNVQIPQIVTGNVIQQQIQLDNNDHRRAPALLSPETKKKGKKRKMSSQTVAGMLHIAAQQNSGVVMSQQGFPQQIQMTHSPQGLTTTPVMQALTIVPNKTGGPPQIVMNGQAVANANIGPQQIITNSQPTQQINLLQPVNLINGATGVVQNFPAIQQFIVPNIGSSMVMNADGTATILQDTSNLGMQLQIQNVNGQNVLTPIQNSSVFNSGQSILAAGPAGMVIRAPTSQGKIIQQQHSPGAQFLSPNGSQFVVNGAQFSGQLSPLVASVSPSQQVTFSTSPQQIRSNNQIQSGQQEFIHMNGQMGQTLMVPCTPQATNIAASSSNQNTTFVQQNTTIVQQQTTMVANNQQLQNFQHNNSQGHQNVARSTSLNMDHQNFIISSNDKPLQAVMVQQQRASPQDINYRQSVSTQTAANQNTPAVTTNTFCQTSTLCAGSPPDTTTLSPVASGGQSPPTADTTTHSGSTDDGLSPAPSNYSSSCNDLNVQGSGAMAMVHCISSSEPDLMESITPNPEQDWRRVSQSSGSVKHEYSSHKQEYMDMASGHVHYSKRQQNTSQYAESSNVVSGMQFLEHKSKQEVMSSKHYEKIVHQKKSNDMMIVLEAQHASYFDDDNEVEN</sequence>
<feature type="region of interest" description="Disordered" evidence="1">
    <location>
        <begin position="1673"/>
        <end position="1716"/>
    </location>
</feature>
<dbReference type="Proteomes" id="UP000504635">
    <property type="component" value="Unplaced"/>
</dbReference>
<feature type="region of interest" description="Disordered" evidence="1">
    <location>
        <begin position="791"/>
        <end position="814"/>
    </location>
</feature>
<feature type="compositionally biased region" description="Polar residues" evidence="1">
    <location>
        <begin position="907"/>
        <end position="935"/>
    </location>
</feature>
<feature type="compositionally biased region" description="Polar residues" evidence="1">
    <location>
        <begin position="1673"/>
        <end position="1689"/>
    </location>
</feature>
<feature type="compositionally biased region" description="Polar residues" evidence="1">
    <location>
        <begin position="982"/>
        <end position="1000"/>
    </location>
</feature>
<dbReference type="GO" id="GO:0010369">
    <property type="term" value="C:chromocenter"/>
    <property type="evidence" value="ECO:0007669"/>
    <property type="project" value="TreeGrafter"/>
</dbReference>
<name>A0A6J2XR16_SITOR</name>
<dbReference type="PROSITE" id="PS50982">
    <property type="entry name" value="MBD"/>
    <property type="match status" value="1"/>
</dbReference>
<dbReference type="OrthoDB" id="641149at2759"/>
<gene>
    <name evidence="4" type="primary">LOC115880805</name>
</gene>